<gene>
    <name evidence="1" type="ORF">CAMP_LOCUS9153</name>
</gene>
<organism evidence="1 2">
    <name type="scientific">Caenorhabditis angaria</name>
    <dbReference type="NCBI Taxonomy" id="860376"/>
    <lineage>
        <taxon>Eukaryota</taxon>
        <taxon>Metazoa</taxon>
        <taxon>Ecdysozoa</taxon>
        <taxon>Nematoda</taxon>
        <taxon>Chromadorea</taxon>
        <taxon>Rhabditida</taxon>
        <taxon>Rhabditina</taxon>
        <taxon>Rhabditomorpha</taxon>
        <taxon>Rhabditoidea</taxon>
        <taxon>Rhabditidae</taxon>
        <taxon>Peloderinae</taxon>
        <taxon>Caenorhabditis</taxon>
    </lineage>
</organism>
<comment type="caution">
    <text evidence="1">The sequence shown here is derived from an EMBL/GenBank/DDBJ whole genome shotgun (WGS) entry which is preliminary data.</text>
</comment>
<name>A0A9P1N3J6_9PELO</name>
<dbReference type="AlphaFoldDB" id="A0A9P1N3J6"/>
<reference evidence="1" key="1">
    <citation type="submission" date="2022-11" db="EMBL/GenBank/DDBJ databases">
        <authorList>
            <person name="Kikuchi T."/>
        </authorList>
    </citation>
    <scope>NUCLEOTIDE SEQUENCE</scope>
    <source>
        <strain evidence="1">PS1010</strain>
    </source>
</reference>
<dbReference type="Proteomes" id="UP001152747">
    <property type="component" value="Unassembled WGS sequence"/>
</dbReference>
<sequence>MSKPTEKSSPLPNPDDSIDFETKHVERILEINAKREIRKRKMEVEIDDEFDKLLAEEHQKHQRNLKILDCLETHVG</sequence>
<dbReference type="EMBL" id="CANHGI010000003">
    <property type="protein sequence ID" value="CAI5446516.1"/>
    <property type="molecule type" value="Genomic_DNA"/>
</dbReference>
<protein>
    <submittedName>
        <fullName evidence="1">Uncharacterized protein</fullName>
    </submittedName>
</protein>
<evidence type="ECO:0000313" key="1">
    <source>
        <dbReference type="EMBL" id="CAI5446516.1"/>
    </source>
</evidence>
<evidence type="ECO:0000313" key="2">
    <source>
        <dbReference type="Proteomes" id="UP001152747"/>
    </source>
</evidence>
<proteinExistence type="predicted"/>
<accession>A0A9P1N3J6</accession>
<keyword evidence="2" id="KW-1185">Reference proteome</keyword>